<reference evidence="3" key="1">
    <citation type="submission" date="2018-06" db="EMBL/GenBank/DDBJ databases">
        <authorList>
            <person name="Zhirakovskaya E."/>
        </authorList>
    </citation>
    <scope>NUCLEOTIDE SEQUENCE</scope>
</reference>
<gene>
    <name evidence="3" type="ORF">MNBD_CHLOROFLEXI01-3186</name>
</gene>
<dbReference type="PRINTS" id="PR00149">
    <property type="entry name" value="FUMRATELYASE"/>
</dbReference>
<dbReference type="EC" id="4.3.2.2" evidence="3"/>
<dbReference type="Gene3D" id="1.10.40.30">
    <property type="entry name" value="Fumarase/aspartase (C-terminal domain)"/>
    <property type="match status" value="1"/>
</dbReference>
<sequence>MTFTHDSFISPFSWRYGSDEMRQIWSERHKRRLMRRVWVALATAQQQAGLVTEAQVADLQAHADRIDIDRALEIEKETRHDVMAEIRTFAEQCKVGGGIIHWGATSADITDNVDVLRLREAAVLLQDQLKIVLTHLAERIEETAALPTMAHTHIQPAEPTTLGYRFAVYAQDLLEDYKSLQSLTANLRGKGLKGAVGTQAAYAELLRDAPMDAEKMEAVAMAQLELPYFSIATQTYTRQQDLRVQQVLAGIAASLHKFALDFRVLQSPPFGEWAEPFGKKQVGSSAMPFKRNPINAENICSLARYVAGLPAVAWDNASQAILERSLDDSANRRIFQAEGFLATDELLRRATRLVAGMVIDEQAIARNMATYGPFAATERVLMALVAAGASRQAGHEWIREASLQAWATLREGEANPLLDLLLADGRIGRFLAPEQIKELMGGGGYVGTAVIRARAFAQTVRTSLGGE</sequence>
<dbReference type="InterPro" id="IPR008948">
    <property type="entry name" value="L-Aspartase-like"/>
</dbReference>
<dbReference type="UniPathway" id="UPA00074">
    <property type="reaction ID" value="UER00132"/>
</dbReference>
<evidence type="ECO:0000256" key="1">
    <source>
        <dbReference type="ARBA" id="ARBA00023239"/>
    </source>
</evidence>
<dbReference type="InterPro" id="IPR022761">
    <property type="entry name" value="Fumarate_lyase_N"/>
</dbReference>
<accession>A0A3B0UV51</accession>
<dbReference type="InterPro" id="IPR000362">
    <property type="entry name" value="Fumarate_lyase_fam"/>
</dbReference>
<dbReference type="GO" id="GO:0006189">
    <property type="term" value="P:'de novo' IMP biosynthetic process"/>
    <property type="evidence" value="ECO:0007669"/>
    <property type="project" value="UniProtKB-UniPathway"/>
</dbReference>
<dbReference type="Gene3D" id="1.10.275.60">
    <property type="match status" value="1"/>
</dbReference>
<evidence type="ECO:0000313" key="3">
    <source>
        <dbReference type="EMBL" id="VAW35025.1"/>
    </source>
</evidence>
<proteinExistence type="predicted"/>
<dbReference type="NCBIfam" id="TIGR00928">
    <property type="entry name" value="purB"/>
    <property type="match status" value="1"/>
</dbReference>
<dbReference type="GO" id="GO:0004018">
    <property type="term" value="F:N6-(1,2-dicarboxyethyl)AMP AMP-lyase (fumarate-forming) activity"/>
    <property type="evidence" value="ECO:0007669"/>
    <property type="project" value="InterPro"/>
</dbReference>
<dbReference type="SMART" id="SM00998">
    <property type="entry name" value="ADSL_C"/>
    <property type="match status" value="1"/>
</dbReference>
<keyword evidence="1 3" id="KW-0456">Lyase</keyword>
<feature type="domain" description="Adenylosuccinate lyase C-terminal" evidence="2">
    <location>
        <begin position="372"/>
        <end position="457"/>
    </location>
</feature>
<dbReference type="InterPro" id="IPR004769">
    <property type="entry name" value="Pur_lyase"/>
</dbReference>
<protein>
    <submittedName>
        <fullName evidence="3">Adenylosuccinate lyase @ SAICAR lyase</fullName>
        <ecNumber evidence="3">4.3.2.2</ecNumber>
    </submittedName>
</protein>
<dbReference type="GO" id="GO:0044208">
    <property type="term" value="P:'de novo' AMP biosynthetic process"/>
    <property type="evidence" value="ECO:0007669"/>
    <property type="project" value="UniProtKB-UniPathway"/>
</dbReference>
<evidence type="ECO:0000259" key="2">
    <source>
        <dbReference type="SMART" id="SM00998"/>
    </source>
</evidence>
<dbReference type="EMBL" id="UOEU01000566">
    <property type="protein sequence ID" value="VAW35025.1"/>
    <property type="molecule type" value="Genomic_DNA"/>
</dbReference>
<dbReference type="PANTHER" id="PTHR43172:SF1">
    <property type="entry name" value="ADENYLOSUCCINATE LYASE"/>
    <property type="match status" value="1"/>
</dbReference>
<dbReference type="CDD" id="cd01595">
    <property type="entry name" value="Adenylsuccinate_lyase_like"/>
    <property type="match status" value="1"/>
</dbReference>
<dbReference type="GO" id="GO:0005829">
    <property type="term" value="C:cytosol"/>
    <property type="evidence" value="ECO:0007669"/>
    <property type="project" value="TreeGrafter"/>
</dbReference>
<dbReference type="Pfam" id="PF10397">
    <property type="entry name" value="ADSL_C"/>
    <property type="match status" value="1"/>
</dbReference>
<dbReference type="InterPro" id="IPR020557">
    <property type="entry name" value="Fumarate_lyase_CS"/>
</dbReference>
<dbReference type="Gene3D" id="1.20.200.10">
    <property type="entry name" value="Fumarase/aspartase (Central domain)"/>
    <property type="match status" value="1"/>
</dbReference>
<dbReference type="SUPFAM" id="SSF48557">
    <property type="entry name" value="L-aspartase-like"/>
    <property type="match status" value="1"/>
</dbReference>
<organism evidence="3">
    <name type="scientific">hydrothermal vent metagenome</name>
    <dbReference type="NCBI Taxonomy" id="652676"/>
    <lineage>
        <taxon>unclassified sequences</taxon>
        <taxon>metagenomes</taxon>
        <taxon>ecological metagenomes</taxon>
    </lineage>
</organism>
<dbReference type="PANTHER" id="PTHR43172">
    <property type="entry name" value="ADENYLOSUCCINATE LYASE"/>
    <property type="match status" value="1"/>
</dbReference>
<dbReference type="Pfam" id="PF00206">
    <property type="entry name" value="Lyase_1"/>
    <property type="match status" value="1"/>
</dbReference>
<dbReference type="UniPathway" id="UPA00075">
    <property type="reaction ID" value="UER00336"/>
</dbReference>
<dbReference type="GO" id="GO:0070626">
    <property type="term" value="F:(S)-2-(5-amino-1-(5-phospho-D-ribosyl)imidazole-4-carboxamido) succinate lyase (fumarate-forming) activity"/>
    <property type="evidence" value="ECO:0007669"/>
    <property type="project" value="TreeGrafter"/>
</dbReference>
<name>A0A3B0UV51_9ZZZZ</name>
<dbReference type="PROSITE" id="PS00163">
    <property type="entry name" value="FUMARATE_LYASES"/>
    <property type="match status" value="1"/>
</dbReference>
<dbReference type="InterPro" id="IPR019468">
    <property type="entry name" value="AdenyloSucc_lyase_C"/>
</dbReference>
<dbReference type="AlphaFoldDB" id="A0A3B0UV51"/>